<evidence type="ECO:0000259" key="4">
    <source>
        <dbReference type="Pfam" id="PF07859"/>
    </source>
</evidence>
<gene>
    <name evidence="5" type="ORF">ACFSCW_16205</name>
</gene>
<dbReference type="SUPFAM" id="SSF53474">
    <property type="entry name" value="alpha/beta-Hydrolases"/>
    <property type="match status" value="1"/>
</dbReference>
<feature type="domain" description="Alpha/beta hydrolase fold-3" evidence="4">
    <location>
        <begin position="61"/>
        <end position="259"/>
    </location>
</feature>
<dbReference type="Gene3D" id="3.40.50.1820">
    <property type="entry name" value="alpha/beta hydrolase"/>
    <property type="match status" value="1"/>
</dbReference>
<feature type="signal peptide" evidence="3">
    <location>
        <begin position="1"/>
        <end position="19"/>
    </location>
</feature>
<dbReference type="InterPro" id="IPR050300">
    <property type="entry name" value="GDXG_lipolytic_enzyme"/>
</dbReference>
<comment type="similarity">
    <text evidence="1">Belongs to the 'GDXG' lipolytic enzyme family.</text>
</comment>
<reference evidence="6" key="1">
    <citation type="journal article" date="2019" name="Int. J. Syst. Evol. Microbiol.">
        <title>The Global Catalogue of Microorganisms (GCM) 10K type strain sequencing project: providing services to taxonomists for standard genome sequencing and annotation.</title>
        <authorList>
            <consortium name="The Broad Institute Genomics Platform"/>
            <consortium name="The Broad Institute Genome Sequencing Center for Infectious Disease"/>
            <person name="Wu L."/>
            <person name="Ma J."/>
        </authorList>
    </citation>
    <scope>NUCLEOTIDE SEQUENCE [LARGE SCALE GENOMIC DNA]</scope>
    <source>
        <strain evidence="6">CGMCC 1.16275</strain>
    </source>
</reference>
<evidence type="ECO:0000313" key="5">
    <source>
        <dbReference type="EMBL" id="MFD1613346.1"/>
    </source>
</evidence>
<keyword evidence="3" id="KW-0732">Signal</keyword>
<dbReference type="InterPro" id="IPR013094">
    <property type="entry name" value="AB_hydrolase_3"/>
</dbReference>
<dbReference type="Proteomes" id="UP001597115">
    <property type="component" value="Unassembled WGS sequence"/>
</dbReference>
<keyword evidence="2 5" id="KW-0378">Hydrolase</keyword>
<dbReference type="InterPro" id="IPR029058">
    <property type="entry name" value="AB_hydrolase_fold"/>
</dbReference>
<organism evidence="5 6">
    <name type="scientific">Sphingomonas tabacisoli</name>
    <dbReference type="NCBI Taxonomy" id="2249466"/>
    <lineage>
        <taxon>Bacteria</taxon>
        <taxon>Pseudomonadati</taxon>
        <taxon>Pseudomonadota</taxon>
        <taxon>Alphaproteobacteria</taxon>
        <taxon>Sphingomonadales</taxon>
        <taxon>Sphingomonadaceae</taxon>
        <taxon>Sphingomonas</taxon>
    </lineage>
</organism>
<dbReference type="PANTHER" id="PTHR48081">
    <property type="entry name" value="AB HYDROLASE SUPERFAMILY PROTEIN C4A8.06C"/>
    <property type="match status" value="1"/>
</dbReference>
<sequence>MFAAAIAAALLGLATPAVVAERGLHVLVAGPVVAHEVRYGAAERQAATLFVREKAGRAPLIVYVHGGGWIAGTPKAGAGGMQAEHWTGLGYAYATAGYRLAPGATAEQQMQDLAQAVAALRRAKGVDPGRIVLIGHSSGAQMAALLATDPHWLKDAGVPFETVRAAVLLDPSGLDLPPLLASRGDPTVEHYFRPTFGDNPARQSALSPVTQTEPPNAPAWLILADVNNGFAQAQGSELAAGLIGAGAQVETATIPGTTHLRLNDEIGRRLDKATAEIDAFLGRVFPQMQRVRRR</sequence>
<dbReference type="Pfam" id="PF07859">
    <property type="entry name" value="Abhydrolase_3"/>
    <property type="match status" value="1"/>
</dbReference>
<name>A0ABW4I5U3_9SPHN</name>
<dbReference type="RefSeq" id="WP_380891359.1">
    <property type="nucleotide sequence ID" value="NZ_JBHUDY010000003.1"/>
</dbReference>
<protein>
    <submittedName>
        <fullName evidence="5">Alpha/beta hydrolase</fullName>
    </submittedName>
</protein>
<accession>A0ABW4I5U3</accession>
<evidence type="ECO:0000313" key="6">
    <source>
        <dbReference type="Proteomes" id="UP001597115"/>
    </source>
</evidence>
<dbReference type="GO" id="GO:0016787">
    <property type="term" value="F:hydrolase activity"/>
    <property type="evidence" value="ECO:0007669"/>
    <property type="project" value="UniProtKB-KW"/>
</dbReference>
<evidence type="ECO:0000256" key="1">
    <source>
        <dbReference type="ARBA" id="ARBA00010515"/>
    </source>
</evidence>
<dbReference type="PANTHER" id="PTHR48081:SF33">
    <property type="entry name" value="KYNURENINE FORMAMIDASE"/>
    <property type="match status" value="1"/>
</dbReference>
<feature type="chain" id="PRO_5046912339" evidence="3">
    <location>
        <begin position="20"/>
        <end position="294"/>
    </location>
</feature>
<comment type="caution">
    <text evidence="5">The sequence shown here is derived from an EMBL/GenBank/DDBJ whole genome shotgun (WGS) entry which is preliminary data.</text>
</comment>
<evidence type="ECO:0000256" key="3">
    <source>
        <dbReference type="SAM" id="SignalP"/>
    </source>
</evidence>
<dbReference type="EMBL" id="JBHUDY010000003">
    <property type="protein sequence ID" value="MFD1613346.1"/>
    <property type="molecule type" value="Genomic_DNA"/>
</dbReference>
<evidence type="ECO:0000256" key="2">
    <source>
        <dbReference type="ARBA" id="ARBA00022801"/>
    </source>
</evidence>
<keyword evidence="6" id="KW-1185">Reference proteome</keyword>
<dbReference type="PROSITE" id="PS01173">
    <property type="entry name" value="LIPASE_GDXG_HIS"/>
    <property type="match status" value="1"/>
</dbReference>
<proteinExistence type="inferred from homology"/>
<dbReference type="InterPro" id="IPR002168">
    <property type="entry name" value="Lipase_GDXG_HIS_AS"/>
</dbReference>